<gene>
    <name evidence="2" type="ORF">JCM16774_1712</name>
</gene>
<dbReference type="AlphaFoldDB" id="A0A510JC42"/>
<dbReference type="RefSeq" id="WP_026737981.1">
    <property type="nucleotide sequence ID" value="NZ_AP019822.1"/>
</dbReference>
<accession>A0A510JC42</accession>
<dbReference type="EMBL" id="AP019822">
    <property type="protein sequence ID" value="BBM36767.1"/>
    <property type="molecule type" value="Genomic_DNA"/>
</dbReference>
<evidence type="ECO:0000313" key="2">
    <source>
        <dbReference type="EMBL" id="BBM36767.1"/>
    </source>
</evidence>
<keyword evidence="1" id="KW-1133">Transmembrane helix</keyword>
<dbReference type="KEGG" id="lgo:JCM16774_1712"/>
<keyword evidence="1" id="KW-0472">Membrane</keyword>
<reference evidence="2 3" key="1">
    <citation type="submission" date="2019-07" db="EMBL/GenBank/DDBJ databases">
        <title>Complete Genome Sequence of Leptotrichia goodfellowii Strain JCM 16774.</title>
        <authorList>
            <person name="Watanabe S."/>
            <person name="Cui L."/>
        </authorList>
    </citation>
    <scope>NUCLEOTIDE SEQUENCE [LARGE SCALE GENOMIC DNA]</scope>
    <source>
        <strain evidence="2 3">JCM16774</strain>
    </source>
</reference>
<sequence length="216" mass="25525">MKIEYSKFDFNRADIFGIVPGNIVYLIYRFIFTLFLKNRTQINFGKVKITVNGLFMTKEIYYDDIKFISVRKNFLNSYDLIINFDETVTIFRFLCNYISDTFSSGINKKNTFVICELKNVDEVLKELLANTGFDLEKLNSADKKVIYSGQFHRKYDFSKLKNFQNKEIIKNSKNSESIYVIDKFQEDDKSIILDEYSKNILYKLVYGPMPGKYNKL</sequence>
<evidence type="ECO:0000256" key="1">
    <source>
        <dbReference type="SAM" id="Phobius"/>
    </source>
</evidence>
<proteinExistence type="predicted"/>
<feature type="transmembrane region" description="Helical" evidence="1">
    <location>
        <begin position="15"/>
        <end position="36"/>
    </location>
</feature>
<organism evidence="2 3">
    <name type="scientific">Pseudoleptotrichia goodfellowii</name>
    <dbReference type="NCBI Taxonomy" id="157692"/>
    <lineage>
        <taxon>Bacteria</taxon>
        <taxon>Fusobacteriati</taxon>
        <taxon>Fusobacteriota</taxon>
        <taxon>Fusobacteriia</taxon>
        <taxon>Fusobacteriales</taxon>
        <taxon>Leptotrichiaceae</taxon>
        <taxon>Pseudoleptotrichia</taxon>
    </lineage>
</organism>
<dbReference type="Proteomes" id="UP000321606">
    <property type="component" value="Chromosome"/>
</dbReference>
<name>A0A510JC42_9FUSO</name>
<keyword evidence="1" id="KW-0812">Transmembrane</keyword>
<dbReference type="STRING" id="714315.GCA_000516535_01719"/>
<evidence type="ECO:0000313" key="3">
    <source>
        <dbReference type="Proteomes" id="UP000321606"/>
    </source>
</evidence>
<protein>
    <submittedName>
        <fullName evidence="2">Uncharacterized protein</fullName>
    </submittedName>
</protein>
<dbReference type="OrthoDB" id="79910at2"/>